<dbReference type="EMBL" id="JAPZBS010000002">
    <property type="protein sequence ID" value="KAJ5380975.1"/>
    <property type="molecule type" value="Genomic_DNA"/>
</dbReference>
<organism evidence="2 3">
    <name type="scientific">Penicillium cataractarum</name>
    <dbReference type="NCBI Taxonomy" id="2100454"/>
    <lineage>
        <taxon>Eukaryota</taxon>
        <taxon>Fungi</taxon>
        <taxon>Dikarya</taxon>
        <taxon>Ascomycota</taxon>
        <taxon>Pezizomycotina</taxon>
        <taxon>Eurotiomycetes</taxon>
        <taxon>Eurotiomycetidae</taxon>
        <taxon>Eurotiales</taxon>
        <taxon>Aspergillaceae</taxon>
        <taxon>Penicillium</taxon>
    </lineage>
</organism>
<sequence length="424" mass="47570">MRKENKLHGRKGRGHSRDITERKRVVTTRSLRRGRIGKGKGNVNKDTKKKDREGGGRNHQGLLTNQFGFILQNNPVIGLLGPIHHYVGSTGNLCQHIRERTFIVVKQTGELYVQVRIPVNRLDPIQCHIRVLHRVSKRIGRNVKATDVVQDVQVFPQDAFQIRDRFGGIGLVGGVLLLCQGEVVGIVGCSFLCLLCQIQIPLEHVNLSRLTTLVEPAFLAQALNIFQVFSRLRAKLQDRRRCLESLVLSLMQLLFNLLGDITPDLSQLTAVLGVLVSGHLQVQLELQVFDLHLFTLFGLTQHIGSGEFIELGVEEPAEFFGLDVFPFQVASVHYPLFTRGLALILETGHLFLVSLLPFLELAFLLLEFLLGLTEFDFVLFQFGFASFQPEIPLVLGPERVVPSFIDHSIRAGLLGGCRCRHFDT</sequence>
<protein>
    <submittedName>
        <fullName evidence="2">Uncharacterized protein</fullName>
    </submittedName>
</protein>
<proteinExistence type="predicted"/>
<reference evidence="2" key="2">
    <citation type="journal article" date="2023" name="IMA Fungus">
        <title>Comparative genomic study of the Penicillium genus elucidates a diverse pangenome and 15 lateral gene transfer events.</title>
        <authorList>
            <person name="Petersen C."/>
            <person name="Sorensen T."/>
            <person name="Nielsen M.R."/>
            <person name="Sondergaard T.E."/>
            <person name="Sorensen J.L."/>
            <person name="Fitzpatrick D.A."/>
            <person name="Frisvad J.C."/>
            <person name="Nielsen K.L."/>
        </authorList>
    </citation>
    <scope>NUCLEOTIDE SEQUENCE</scope>
    <source>
        <strain evidence="2">IBT 29864</strain>
    </source>
</reference>
<reference evidence="2" key="1">
    <citation type="submission" date="2022-11" db="EMBL/GenBank/DDBJ databases">
        <authorList>
            <person name="Petersen C."/>
        </authorList>
    </citation>
    <scope>NUCLEOTIDE SEQUENCE</scope>
    <source>
        <strain evidence="2">IBT 29864</strain>
    </source>
</reference>
<dbReference type="RefSeq" id="XP_056558546.1">
    <property type="nucleotide sequence ID" value="XM_056696334.1"/>
</dbReference>
<evidence type="ECO:0000313" key="3">
    <source>
        <dbReference type="Proteomes" id="UP001147782"/>
    </source>
</evidence>
<feature type="region of interest" description="Disordered" evidence="1">
    <location>
        <begin position="1"/>
        <end position="59"/>
    </location>
</feature>
<dbReference type="GeneID" id="81435511"/>
<gene>
    <name evidence="2" type="ORF">N7496_003403</name>
</gene>
<feature type="compositionally biased region" description="Basic and acidic residues" evidence="1">
    <location>
        <begin position="15"/>
        <end position="24"/>
    </location>
</feature>
<evidence type="ECO:0000313" key="2">
    <source>
        <dbReference type="EMBL" id="KAJ5380975.1"/>
    </source>
</evidence>
<dbReference type="AlphaFoldDB" id="A0A9W9SM85"/>
<name>A0A9W9SM85_9EURO</name>
<keyword evidence="3" id="KW-1185">Reference proteome</keyword>
<feature type="compositionally biased region" description="Basic and acidic residues" evidence="1">
    <location>
        <begin position="43"/>
        <end position="56"/>
    </location>
</feature>
<dbReference type="Proteomes" id="UP001147782">
    <property type="component" value="Unassembled WGS sequence"/>
</dbReference>
<comment type="caution">
    <text evidence="2">The sequence shown here is derived from an EMBL/GenBank/DDBJ whole genome shotgun (WGS) entry which is preliminary data.</text>
</comment>
<accession>A0A9W9SM85</accession>
<evidence type="ECO:0000256" key="1">
    <source>
        <dbReference type="SAM" id="MobiDB-lite"/>
    </source>
</evidence>